<feature type="domain" description="Phospholipase D-like" evidence="1">
    <location>
        <begin position="81"/>
        <end position="133"/>
    </location>
</feature>
<reference evidence="2 3" key="1">
    <citation type="submission" date="2016-04" db="EMBL/GenBank/DDBJ databases">
        <title>Complete genome sequence of Dokdonella koreensis DS-123T.</title>
        <authorList>
            <person name="Kim J.F."/>
            <person name="Lee H."/>
            <person name="Kwak M.-J."/>
        </authorList>
    </citation>
    <scope>NUCLEOTIDE SEQUENCE [LARGE SCALE GENOMIC DNA]</scope>
    <source>
        <strain evidence="2 3">DS-123</strain>
    </source>
</reference>
<dbReference type="EMBL" id="CP015249">
    <property type="protein sequence ID" value="ANB18870.1"/>
    <property type="molecule type" value="Genomic_DNA"/>
</dbReference>
<dbReference type="Gene3D" id="3.30.870.10">
    <property type="entry name" value="Endonuclease Chain A"/>
    <property type="match status" value="1"/>
</dbReference>
<keyword evidence="3" id="KW-1185">Reference proteome</keyword>
<proteinExistence type="predicted"/>
<evidence type="ECO:0000313" key="3">
    <source>
        <dbReference type="Proteomes" id="UP000076830"/>
    </source>
</evidence>
<sequence length="457" mass="52163">MKLIGLEKAGYPLPNLNQDCLPDCEEVKAAIPYAEHGNGDLLLFDAAQRLDKPVTFYGRIDGTCPIDPAVLRWFLMRQRNSADVECRLVPHWLHAKVIWWVGVGAYIGSANLTDRAWNQNHEAGVFLTQDELDAQGMTERLDGFFDQVAAQSIPLDETIYRAQRQLHERLKQIRKDAYLVQKEFEDGHAALMDRNSPIAHQPARSSFTMRKRRFVAEWHETLAYLRPLALRVASPENRPGWIREGIPPGVQCDQFLHAYYYTIVDPRSEKDAYLGHYERNSRHAEAAMQDALAWWKTSDFDYENERDMMERVAPLFVEHFAEDRILALDQETFAETLACSHAFGMHSTRKGVEELGFTRSPGAWPKILAHARMIYDARSASGSHSGPEVFRYVIWGPGDVAERIWNAIHEPDYRLDGVGVSTLGEVVGWTRPNDFPPRNQRTNKAIKALGRKIKIAP</sequence>
<dbReference type="InterPro" id="IPR025202">
    <property type="entry name" value="PLD-like_dom"/>
</dbReference>
<gene>
    <name evidence="2" type="ORF">I596_2877</name>
</gene>
<protein>
    <submittedName>
        <fullName evidence="2">Phospholipase D/transphosphatidylase</fullName>
    </submittedName>
</protein>
<dbReference type="Pfam" id="PF13091">
    <property type="entry name" value="PLDc_2"/>
    <property type="match status" value="1"/>
</dbReference>
<dbReference type="Proteomes" id="UP000076830">
    <property type="component" value="Chromosome"/>
</dbReference>
<dbReference type="KEGG" id="dko:I596_2877"/>
<name>A0A160DX37_9GAMM</name>
<dbReference type="RefSeq" id="WP_067648937.1">
    <property type="nucleotide sequence ID" value="NZ_CP015249.1"/>
</dbReference>
<evidence type="ECO:0000313" key="2">
    <source>
        <dbReference type="EMBL" id="ANB18870.1"/>
    </source>
</evidence>
<organism evidence="2 3">
    <name type="scientific">Dokdonella koreensis DS-123</name>
    <dbReference type="NCBI Taxonomy" id="1300342"/>
    <lineage>
        <taxon>Bacteria</taxon>
        <taxon>Pseudomonadati</taxon>
        <taxon>Pseudomonadota</taxon>
        <taxon>Gammaproteobacteria</taxon>
        <taxon>Lysobacterales</taxon>
        <taxon>Rhodanobacteraceae</taxon>
        <taxon>Dokdonella</taxon>
    </lineage>
</organism>
<evidence type="ECO:0000259" key="1">
    <source>
        <dbReference type="Pfam" id="PF13091"/>
    </source>
</evidence>
<dbReference type="CDD" id="cd00138">
    <property type="entry name" value="PLDc_SF"/>
    <property type="match status" value="1"/>
</dbReference>
<dbReference type="PATRIC" id="fig|1300342.3.peg.2804"/>
<dbReference type="SUPFAM" id="SSF56024">
    <property type="entry name" value="Phospholipase D/nuclease"/>
    <property type="match status" value="1"/>
</dbReference>
<dbReference type="STRING" id="1300342.I596_2877"/>
<dbReference type="AlphaFoldDB" id="A0A160DX37"/>
<accession>A0A160DX37</accession>